<dbReference type="PANTHER" id="PTHR10696">
    <property type="entry name" value="GAMMA-BUTYROBETAINE HYDROXYLASE-RELATED"/>
    <property type="match status" value="1"/>
</dbReference>
<evidence type="ECO:0000313" key="3">
    <source>
        <dbReference type="EMBL" id="CAE7463027.1"/>
    </source>
</evidence>
<gene>
    <name evidence="3" type="ORF">SNEC2469_LOCUS12968</name>
</gene>
<dbReference type="PANTHER" id="PTHR10696:SF21">
    <property type="entry name" value="TAUD_TFDA-LIKE DOMAIN-CONTAINING PROTEIN"/>
    <property type="match status" value="1"/>
</dbReference>
<dbReference type="Pfam" id="PF02668">
    <property type="entry name" value="TauD"/>
    <property type="match status" value="1"/>
</dbReference>
<dbReference type="SUPFAM" id="SSF51197">
    <property type="entry name" value="Clavaminate synthase-like"/>
    <property type="match status" value="1"/>
</dbReference>
<keyword evidence="1" id="KW-0560">Oxidoreductase</keyword>
<dbReference type="EMBL" id="CAJNJA010020652">
    <property type="protein sequence ID" value="CAE7463027.1"/>
    <property type="molecule type" value="Genomic_DNA"/>
</dbReference>
<dbReference type="OrthoDB" id="408743at2759"/>
<evidence type="ECO:0000256" key="1">
    <source>
        <dbReference type="ARBA" id="ARBA00023002"/>
    </source>
</evidence>
<dbReference type="Gene3D" id="3.60.130.10">
    <property type="entry name" value="Clavaminate synthase-like"/>
    <property type="match status" value="1"/>
</dbReference>
<evidence type="ECO:0000313" key="4">
    <source>
        <dbReference type="Proteomes" id="UP000601435"/>
    </source>
</evidence>
<accession>A0A812S645</accession>
<keyword evidence="4" id="KW-1185">Reference proteome</keyword>
<feature type="domain" description="TauD/TfdA-like" evidence="2">
    <location>
        <begin position="217"/>
        <end position="504"/>
    </location>
</feature>
<comment type="caution">
    <text evidence="3">The sequence shown here is derived from an EMBL/GenBank/DDBJ whole genome shotgun (WGS) entry which is preliminary data.</text>
</comment>
<organism evidence="3 4">
    <name type="scientific">Symbiodinium necroappetens</name>
    <dbReference type="NCBI Taxonomy" id="1628268"/>
    <lineage>
        <taxon>Eukaryota</taxon>
        <taxon>Sar</taxon>
        <taxon>Alveolata</taxon>
        <taxon>Dinophyceae</taxon>
        <taxon>Suessiales</taxon>
        <taxon>Symbiodiniaceae</taxon>
        <taxon>Symbiodinium</taxon>
    </lineage>
</organism>
<proteinExistence type="predicted"/>
<dbReference type="AlphaFoldDB" id="A0A812S645"/>
<dbReference type="InterPro" id="IPR003819">
    <property type="entry name" value="TauD/TfdA-like"/>
</dbReference>
<dbReference type="Proteomes" id="UP000601435">
    <property type="component" value="Unassembled WGS sequence"/>
</dbReference>
<reference evidence="3" key="1">
    <citation type="submission" date="2021-02" db="EMBL/GenBank/DDBJ databases">
        <authorList>
            <person name="Dougan E. K."/>
            <person name="Rhodes N."/>
            <person name="Thang M."/>
            <person name="Chan C."/>
        </authorList>
    </citation>
    <scope>NUCLEOTIDE SEQUENCE</scope>
</reference>
<dbReference type="InterPro" id="IPR042098">
    <property type="entry name" value="TauD-like_sf"/>
</dbReference>
<evidence type="ECO:0000259" key="2">
    <source>
        <dbReference type="Pfam" id="PF02668"/>
    </source>
</evidence>
<dbReference type="InterPro" id="IPR050411">
    <property type="entry name" value="AlphaKG_dependent_hydroxylases"/>
</dbReference>
<dbReference type="GO" id="GO:0016491">
    <property type="term" value="F:oxidoreductase activity"/>
    <property type="evidence" value="ECO:0007669"/>
    <property type="project" value="UniProtKB-KW"/>
</dbReference>
<sequence>MISMHRGVKRSAVSSVPCGAAEAVPNMLAGRCGHGTQGALGILAVITREEGPRSVGAEGREETRSLEASLFRFEERFLRMDGEMAALRQALDTEVAALRRGLATVAEAVHAASLQTQIHWLRVSSILVQKRTVGLASPATGTMASSALRSLRKQAADLKQVRTMFTGGMPPGGRMPGFWVSAPSIIPAFRKGEDKVPVEMFSIDCRPYKPGTWGEMELFDRMQTTYDQYGVVRLTNTGLKDPGAMRRYARAVVNKQMAYEGGANPREGIIQNVFEVGAPNDAWLHYHHEMAYNQHSMKNLAFCSIKATQGKGDTYLSENLSVTDSLLQTDLGRKLRDKGVCYIRCLTDRDAYEGQGWMEGAAVYNHWQLSFGAKTPEEAEKKARECGLDVEWCEDPLKPESKRYMKTKLVISAFEYCPSVDRNVLYSSIADHSAWFDTWKGVHDVHPDKRPLQMTFGDGTPFTQEELRQWVGLYDDGGIRVQWQPGDIVAFCNYRYAHGRPAFHLHRWEERQIGVVLGEKFERVGFLPSAKLEKPCFSYAACSPWSNIDPDHATVPDRIVVISDQILLPTWIVNKMVVTCARLALAVLHQKLIAAKEPSAVFRALKLKLHFKR</sequence>
<name>A0A812S645_9DINO</name>
<feature type="non-terminal residue" evidence="3">
    <location>
        <position position="613"/>
    </location>
</feature>
<protein>
    <recommendedName>
        <fullName evidence="2">TauD/TfdA-like domain-containing protein</fullName>
    </recommendedName>
</protein>